<organism evidence="1 2">
    <name type="scientific">Devosia ginsengisoli</name>
    <dbReference type="NCBI Taxonomy" id="400770"/>
    <lineage>
        <taxon>Bacteria</taxon>
        <taxon>Pseudomonadati</taxon>
        <taxon>Pseudomonadota</taxon>
        <taxon>Alphaproteobacteria</taxon>
        <taxon>Hyphomicrobiales</taxon>
        <taxon>Devosiaceae</taxon>
        <taxon>Devosia</taxon>
    </lineage>
</organism>
<dbReference type="EMBL" id="CP042304">
    <property type="protein sequence ID" value="QDZ10415.1"/>
    <property type="molecule type" value="Genomic_DNA"/>
</dbReference>
<dbReference type="RefSeq" id="WP_146289211.1">
    <property type="nucleotide sequence ID" value="NZ_CP042304.1"/>
</dbReference>
<name>A0A5B8LRR1_9HYPH</name>
<sequence>MGYRGSQWEVTNHAIRRIDDEADCDIPLSQLADEDDYGIGPSYSSFPHLAESKDGVDFEDYERAFRAAWSVAKHGPLDEVKLALSVRRALVIREQHRRWRVT</sequence>
<gene>
    <name evidence="1" type="ORF">FPZ08_06435</name>
</gene>
<evidence type="ECO:0000313" key="2">
    <source>
        <dbReference type="Proteomes" id="UP000315364"/>
    </source>
</evidence>
<keyword evidence="2" id="KW-1185">Reference proteome</keyword>
<reference evidence="1 2" key="1">
    <citation type="submission" date="2019-07" db="EMBL/GenBank/DDBJ databases">
        <title>Full genome sequence of Devosia sp. Gsoil 520.</title>
        <authorList>
            <person name="Im W.-T."/>
        </authorList>
    </citation>
    <scope>NUCLEOTIDE SEQUENCE [LARGE SCALE GENOMIC DNA]</scope>
    <source>
        <strain evidence="1 2">Gsoil 520</strain>
    </source>
</reference>
<accession>A0A5B8LRR1</accession>
<proteinExistence type="predicted"/>
<dbReference type="AlphaFoldDB" id="A0A5B8LRR1"/>
<dbReference type="KEGG" id="dea:FPZ08_06435"/>
<dbReference type="Proteomes" id="UP000315364">
    <property type="component" value="Chromosome"/>
</dbReference>
<evidence type="ECO:0000313" key="1">
    <source>
        <dbReference type="EMBL" id="QDZ10415.1"/>
    </source>
</evidence>
<protein>
    <submittedName>
        <fullName evidence="1">Uncharacterized protein</fullName>
    </submittedName>
</protein>